<feature type="binding site" evidence="6">
    <location>
        <position position="81"/>
    </location>
    <ligand>
        <name>S-adenosyl-L-methionine</name>
        <dbReference type="ChEBI" id="CHEBI:59789"/>
    </ligand>
</feature>
<dbReference type="PANTHER" id="PTHR11265:SF0">
    <property type="entry name" value="12S RRNA N4-METHYLCYTIDINE METHYLTRANSFERASE"/>
    <property type="match status" value="1"/>
</dbReference>
<comment type="function">
    <text evidence="6">Specifically methylates the N4 position of cytidine in position 1402 (C1402) of 16S rRNA.</text>
</comment>
<reference evidence="7 9" key="1">
    <citation type="submission" date="2015-09" db="EMBL/GenBank/DDBJ databases">
        <authorList>
            <consortium name="Pathogen Informatics"/>
        </authorList>
    </citation>
    <scope>NUCLEOTIDE SEQUENCE [LARGE SCALE GENOMIC DNA]</scope>
    <source>
        <strain evidence="7 9">2789STDY5834939</strain>
    </source>
</reference>
<dbReference type="GeneID" id="72464693"/>
<dbReference type="PANTHER" id="PTHR11265">
    <property type="entry name" value="S-ADENOSYL-METHYLTRANSFERASE MRAW"/>
    <property type="match status" value="1"/>
</dbReference>
<dbReference type="Proteomes" id="UP000260828">
    <property type="component" value="Unassembled WGS sequence"/>
</dbReference>
<evidence type="ECO:0000313" key="8">
    <source>
        <dbReference type="EMBL" id="RGE67773.1"/>
    </source>
</evidence>
<comment type="subcellular location">
    <subcellularLocation>
        <location evidence="6">Cytoplasm</location>
    </subcellularLocation>
</comment>
<dbReference type="OrthoDB" id="9806637at2"/>
<dbReference type="SUPFAM" id="SSF53335">
    <property type="entry name" value="S-adenosyl-L-methionine-dependent methyltransferases"/>
    <property type="match status" value="1"/>
</dbReference>
<evidence type="ECO:0000256" key="1">
    <source>
        <dbReference type="ARBA" id="ARBA00010396"/>
    </source>
</evidence>
<dbReference type="InterPro" id="IPR029063">
    <property type="entry name" value="SAM-dependent_MTases_sf"/>
</dbReference>
<keyword evidence="6" id="KW-0963">Cytoplasm</keyword>
<dbReference type="CDD" id="cd02440">
    <property type="entry name" value="AdoMet_MTases"/>
    <property type="match status" value="1"/>
</dbReference>
<dbReference type="Gene3D" id="1.10.150.170">
    <property type="entry name" value="Putative methyltransferase TM0872, insert domain"/>
    <property type="match status" value="1"/>
</dbReference>
<feature type="binding site" evidence="6">
    <location>
        <begin position="36"/>
        <end position="38"/>
    </location>
    <ligand>
        <name>S-adenosyl-L-methionine</name>
        <dbReference type="ChEBI" id="CHEBI:59789"/>
    </ligand>
</feature>
<dbReference type="Pfam" id="PF01795">
    <property type="entry name" value="Methyltransf_5"/>
    <property type="match status" value="1"/>
</dbReference>
<evidence type="ECO:0000256" key="4">
    <source>
        <dbReference type="ARBA" id="ARBA00022679"/>
    </source>
</evidence>
<keyword evidence="5 6" id="KW-0949">S-adenosyl-L-methionine</keyword>
<gene>
    <name evidence="6 7" type="primary">rsmH</name>
    <name evidence="8" type="ORF">DXC40_09830</name>
    <name evidence="7" type="ORF">ERS852551_00461</name>
</gene>
<dbReference type="EMBL" id="QVME01000004">
    <property type="protein sequence ID" value="RGE67773.1"/>
    <property type="molecule type" value="Genomic_DNA"/>
</dbReference>
<keyword evidence="4 6" id="KW-0808">Transferase</keyword>
<accession>A0A174MDM3</accession>
<evidence type="ECO:0000313" key="9">
    <source>
        <dbReference type="Proteomes" id="UP000095765"/>
    </source>
</evidence>
<dbReference type="InterPro" id="IPR023397">
    <property type="entry name" value="SAM-dep_MeTrfase_MraW_recog"/>
</dbReference>
<reference evidence="8 10" key="2">
    <citation type="submission" date="2018-08" db="EMBL/GenBank/DDBJ databases">
        <title>A genome reference for cultivated species of the human gut microbiota.</title>
        <authorList>
            <person name="Zou Y."/>
            <person name="Xue W."/>
            <person name="Luo G."/>
        </authorList>
    </citation>
    <scope>NUCLEOTIDE SEQUENCE [LARGE SCALE GENOMIC DNA]</scope>
    <source>
        <strain evidence="8 10">TF05-12AC</strain>
    </source>
</reference>
<keyword evidence="2 6" id="KW-0698">rRNA processing</keyword>
<evidence type="ECO:0000256" key="2">
    <source>
        <dbReference type="ARBA" id="ARBA00022552"/>
    </source>
</evidence>
<dbReference type="AlphaFoldDB" id="A0A174MDM3"/>
<dbReference type="GO" id="GO:0071424">
    <property type="term" value="F:rRNA (cytosine-N4-)-methyltransferase activity"/>
    <property type="evidence" value="ECO:0007669"/>
    <property type="project" value="UniProtKB-UniRule"/>
</dbReference>
<dbReference type="GO" id="GO:0070475">
    <property type="term" value="P:rRNA base methylation"/>
    <property type="evidence" value="ECO:0007669"/>
    <property type="project" value="UniProtKB-UniRule"/>
</dbReference>
<evidence type="ECO:0000313" key="7">
    <source>
        <dbReference type="EMBL" id="CUP32378.1"/>
    </source>
</evidence>
<protein>
    <recommendedName>
        <fullName evidence="6">Ribosomal RNA small subunit methyltransferase H</fullName>
        <ecNumber evidence="6">2.1.1.199</ecNumber>
    </recommendedName>
    <alternativeName>
        <fullName evidence="6">16S rRNA m(4)C1402 methyltransferase</fullName>
    </alternativeName>
    <alternativeName>
        <fullName evidence="6">rRNA (cytosine-N(4)-)-methyltransferase RsmH</fullName>
    </alternativeName>
</protein>
<dbReference type="HAMAP" id="MF_01007">
    <property type="entry name" value="16SrRNA_methyltr_H"/>
    <property type="match status" value="1"/>
</dbReference>
<dbReference type="EMBL" id="CZBE01000002">
    <property type="protein sequence ID" value="CUP32378.1"/>
    <property type="molecule type" value="Genomic_DNA"/>
</dbReference>
<feature type="binding site" evidence="6">
    <location>
        <position position="109"/>
    </location>
    <ligand>
        <name>S-adenosyl-L-methionine</name>
        <dbReference type="ChEBI" id="CHEBI:59789"/>
    </ligand>
</feature>
<dbReference type="EC" id="2.1.1.199" evidence="6"/>
<evidence type="ECO:0000256" key="3">
    <source>
        <dbReference type="ARBA" id="ARBA00022603"/>
    </source>
</evidence>
<feature type="binding site" evidence="6">
    <location>
        <position position="102"/>
    </location>
    <ligand>
        <name>S-adenosyl-L-methionine</name>
        <dbReference type="ChEBI" id="CHEBI:59789"/>
    </ligand>
</feature>
<feature type="binding site" evidence="6">
    <location>
        <position position="55"/>
    </location>
    <ligand>
        <name>S-adenosyl-L-methionine</name>
        <dbReference type="ChEBI" id="CHEBI:59789"/>
    </ligand>
</feature>
<keyword evidence="3 6" id="KW-0489">Methyltransferase</keyword>
<proteinExistence type="inferred from homology"/>
<evidence type="ECO:0000256" key="5">
    <source>
        <dbReference type="ARBA" id="ARBA00022691"/>
    </source>
</evidence>
<dbReference type="Proteomes" id="UP000095765">
    <property type="component" value="Unassembled WGS sequence"/>
</dbReference>
<organism evidence="7 9">
    <name type="scientific">Anaerotruncus colihominis</name>
    <dbReference type="NCBI Taxonomy" id="169435"/>
    <lineage>
        <taxon>Bacteria</taxon>
        <taxon>Bacillati</taxon>
        <taxon>Bacillota</taxon>
        <taxon>Clostridia</taxon>
        <taxon>Eubacteriales</taxon>
        <taxon>Oscillospiraceae</taxon>
        <taxon>Anaerotruncus</taxon>
    </lineage>
</organism>
<dbReference type="GO" id="GO:0005737">
    <property type="term" value="C:cytoplasm"/>
    <property type="evidence" value="ECO:0007669"/>
    <property type="project" value="UniProtKB-SubCell"/>
</dbReference>
<evidence type="ECO:0000313" key="10">
    <source>
        <dbReference type="Proteomes" id="UP000260828"/>
    </source>
</evidence>
<comment type="catalytic activity">
    <reaction evidence="6">
        <text>cytidine(1402) in 16S rRNA + S-adenosyl-L-methionine = N(4)-methylcytidine(1402) in 16S rRNA + S-adenosyl-L-homocysteine + H(+)</text>
        <dbReference type="Rhea" id="RHEA:42928"/>
        <dbReference type="Rhea" id="RHEA-COMP:10286"/>
        <dbReference type="Rhea" id="RHEA-COMP:10287"/>
        <dbReference type="ChEBI" id="CHEBI:15378"/>
        <dbReference type="ChEBI" id="CHEBI:57856"/>
        <dbReference type="ChEBI" id="CHEBI:59789"/>
        <dbReference type="ChEBI" id="CHEBI:74506"/>
        <dbReference type="ChEBI" id="CHEBI:82748"/>
        <dbReference type="EC" id="2.1.1.199"/>
    </reaction>
</comment>
<dbReference type="NCBIfam" id="TIGR00006">
    <property type="entry name" value="16S rRNA (cytosine(1402)-N(4))-methyltransferase RsmH"/>
    <property type="match status" value="1"/>
</dbReference>
<name>A0A174MDM3_9FIRM</name>
<dbReference type="PIRSF" id="PIRSF004486">
    <property type="entry name" value="MraW"/>
    <property type="match status" value="1"/>
</dbReference>
<dbReference type="RefSeq" id="WP_006876405.1">
    <property type="nucleotide sequence ID" value="NZ_CABIWA010000001.1"/>
</dbReference>
<dbReference type="Gene3D" id="3.40.50.150">
    <property type="entry name" value="Vaccinia Virus protein VP39"/>
    <property type="match status" value="1"/>
</dbReference>
<evidence type="ECO:0000256" key="6">
    <source>
        <dbReference type="HAMAP-Rule" id="MF_01007"/>
    </source>
</evidence>
<sequence length="311" mass="33800">MDELHFSHVPVLLDACLEGLNIRPDGIYVDGTAGGAGHSRAIAERLDGGRLIALDKDPDAVAVASSRLAPFGCATVVQSDFSELCTVLDKLGIEAVDGILLDLGVSSYQLDTPERGFSYAHDAPLDMRMTKTGLSARDVVNTYSFKDLCRVFRDYGEEKFAPAIAKNILKSRTQRPIATTAELAAIIGASIPARARREGGNPAKRVFQAIRIEVNGELSSLSVFLGEAFERLRIGGRMAIITFHSLEDRMVKQRFAALCRGCTCPPDFPVCICGNQPRGRLLNRKPIEAGERELAANSRSKSAKLRVIEKL</sequence>
<dbReference type="SUPFAM" id="SSF81799">
    <property type="entry name" value="Putative methyltransferase TM0872, insert domain"/>
    <property type="match status" value="1"/>
</dbReference>
<dbReference type="InterPro" id="IPR002903">
    <property type="entry name" value="RsmH"/>
</dbReference>
<comment type="similarity">
    <text evidence="1 6">Belongs to the methyltransferase superfamily. RsmH family.</text>
</comment>